<dbReference type="EMBL" id="LITT01000006">
    <property type="protein sequence ID" value="OAA91463.1"/>
    <property type="molecule type" value="Genomic_DNA"/>
</dbReference>
<organism evidence="1 2">
    <name type="scientific">Clostridium ljungdahlii</name>
    <dbReference type="NCBI Taxonomy" id="1538"/>
    <lineage>
        <taxon>Bacteria</taxon>
        <taxon>Bacillati</taxon>
        <taxon>Bacillota</taxon>
        <taxon>Clostridia</taxon>
        <taxon>Eubacteriales</taxon>
        <taxon>Clostridiaceae</taxon>
        <taxon>Clostridium</taxon>
    </lineage>
</organism>
<comment type="caution">
    <text evidence="1">The sequence shown here is derived from an EMBL/GenBank/DDBJ whole genome shotgun (WGS) entry which is preliminary data.</text>
</comment>
<accession>A0A166S145</accession>
<evidence type="ECO:0000313" key="2">
    <source>
        <dbReference type="Proteomes" id="UP000077407"/>
    </source>
</evidence>
<gene>
    <name evidence="1" type="ORF">WY13_00720</name>
</gene>
<proteinExistence type="predicted"/>
<dbReference type="AlphaFoldDB" id="A0A166S145"/>
<name>A0A166S145_9CLOT</name>
<dbReference type="OrthoDB" id="9804453at2"/>
<dbReference type="Proteomes" id="UP000077407">
    <property type="component" value="Unassembled WGS sequence"/>
</dbReference>
<dbReference type="PATRIC" id="fig|1538.10.peg.1217"/>
<sequence>MENNRTILVDENGGILMNWDEYKKILSYYIEYIYNAKLLTYYSIPLFENFPVNFPDEIKIPIINEMMVSTDSLLNMAGTSESGGLHVLDKRNSYFTNTYYILLNTLINFGRIKEESCEDIFNFKNIILYQALVTNYSRIDAFYNDTIKSICKICPQIALNLIDDEKGKNDISNIKSMTWKQIIEYGNYENIVQTIIDEFSYRLGLKSISKRVTFLKEKLKLNIDINNDELKIITKGEKYRHCIIHRGGIADKKLTEEVNDKKLVEGKELPIDFLLLDNVFSVSEKLILSIFKEVSIKYFGKSKDDKFLTPYKVIKNPDYKKD</sequence>
<dbReference type="RefSeq" id="WP_063554321.1">
    <property type="nucleotide sequence ID" value="NZ_LITT01000006.1"/>
</dbReference>
<evidence type="ECO:0000313" key="1">
    <source>
        <dbReference type="EMBL" id="OAA91463.1"/>
    </source>
</evidence>
<reference evidence="1 2" key="1">
    <citation type="journal article" date="2015" name="Biotechnol. Bioeng.">
        <title>Genome sequence and phenotypic characterization of Caulobacter segnis.</title>
        <authorList>
            <person name="Patel S."/>
            <person name="Fletcher B."/>
            <person name="Scott D.C."/>
            <person name="Ely B."/>
        </authorList>
    </citation>
    <scope>NUCLEOTIDE SEQUENCE [LARGE SCALE GENOMIC DNA]</scope>
    <source>
        <strain evidence="1 2">ERI-2</strain>
    </source>
</reference>
<protein>
    <submittedName>
        <fullName evidence="1">Uncharacterized protein</fullName>
    </submittedName>
</protein>